<name>A0ABW1QU86_9ACTN</name>
<gene>
    <name evidence="1" type="ORF">ACFPWU_04220</name>
</gene>
<evidence type="ECO:0000313" key="1">
    <source>
        <dbReference type="EMBL" id="MFC6152873.1"/>
    </source>
</evidence>
<dbReference type="RefSeq" id="WP_128219497.1">
    <property type="nucleotide sequence ID" value="NZ_CP034929.1"/>
</dbReference>
<dbReference type="Gene3D" id="3.40.830.10">
    <property type="entry name" value="LigB-like"/>
    <property type="match status" value="1"/>
</dbReference>
<dbReference type="EMBL" id="JBHSQI010000002">
    <property type="protein sequence ID" value="MFC6152873.1"/>
    <property type="molecule type" value="Genomic_DNA"/>
</dbReference>
<dbReference type="Proteomes" id="UP001596098">
    <property type="component" value="Unassembled WGS sequence"/>
</dbReference>
<organism evidence="1 2">
    <name type="scientific">Nocardioides yefusunii</name>
    <dbReference type="NCBI Taxonomy" id="2500546"/>
    <lineage>
        <taxon>Bacteria</taxon>
        <taxon>Bacillati</taxon>
        <taxon>Actinomycetota</taxon>
        <taxon>Actinomycetes</taxon>
        <taxon>Propionibacteriales</taxon>
        <taxon>Nocardioidaceae</taxon>
        <taxon>Nocardioides</taxon>
    </lineage>
</organism>
<comment type="caution">
    <text evidence="1">The sequence shown here is derived from an EMBL/GenBank/DDBJ whole genome shotgun (WGS) entry which is preliminary data.</text>
</comment>
<accession>A0ABW1QU86</accession>
<proteinExistence type="predicted"/>
<sequence>MTAVPTARDAGVTGQQPRGRRVVVIPGAPVLLAQYASLTDPVPALRAACREALDWLGDDVRVLADDAQGLRIAGELLGRTPSTSPDADVVVVANGSARRTEKAPGHLDDRAAAFDAHVGDMLDRGDLAGLAGLDHALATELLTAGLGLFTTLADEGWVVQGGGIDRAEDPFGVMYWVVRWQCAS</sequence>
<protein>
    <submittedName>
        <fullName evidence="1">Uncharacterized protein</fullName>
    </submittedName>
</protein>
<keyword evidence="2" id="KW-1185">Reference proteome</keyword>
<evidence type="ECO:0000313" key="2">
    <source>
        <dbReference type="Proteomes" id="UP001596098"/>
    </source>
</evidence>
<reference evidence="2" key="1">
    <citation type="journal article" date="2019" name="Int. J. Syst. Evol. Microbiol.">
        <title>The Global Catalogue of Microorganisms (GCM) 10K type strain sequencing project: providing services to taxonomists for standard genome sequencing and annotation.</title>
        <authorList>
            <consortium name="The Broad Institute Genomics Platform"/>
            <consortium name="The Broad Institute Genome Sequencing Center for Infectious Disease"/>
            <person name="Wu L."/>
            <person name="Ma J."/>
        </authorList>
    </citation>
    <scope>NUCLEOTIDE SEQUENCE [LARGE SCALE GENOMIC DNA]</scope>
    <source>
        <strain evidence="2">DFY28</strain>
    </source>
</reference>